<sequence length="86" mass="9417">ERRRATFLLPGSLPLGWHTLMADVDGAPRAQAVLAVTPDRLEFPALRHGRGWGVTAQVYSVRSRHSWGFGDVRDMAEVASSSGTWA</sequence>
<feature type="non-terminal residue" evidence="2">
    <location>
        <position position="1"/>
    </location>
</feature>
<evidence type="ECO:0000313" key="2">
    <source>
        <dbReference type="EMBL" id="AIA92116.1"/>
    </source>
</evidence>
<dbReference type="AlphaFoldDB" id="A0A060CH69"/>
<proteinExistence type="predicted"/>
<organism evidence="2">
    <name type="scientific">uncultured Beutenbergia sp</name>
    <dbReference type="NCBI Taxonomy" id="1434397"/>
    <lineage>
        <taxon>Bacteria</taxon>
        <taxon>Bacillati</taxon>
        <taxon>Actinomycetota</taxon>
        <taxon>Actinomycetes</taxon>
        <taxon>Micrococcales</taxon>
        <taxon>Beutenbergiaceae</taxon>
        <taxon>Beutenbergia</taxon>
        <taxon>environmental samples</taxon>
    </lineage>
</organism>
<protein>
    <submittedName>
        <fullName evidence="2">CAZy families GH77 protein</fullName>
    </submittedName>
</protein>
<name>A0A060CH69_9MICO</name>
<reference evidence="2" key="1">
    <citation type="journal article" date="2013" name="Environ. Microbiol.">
        <title>Seasonally variable intestinal metagenomes of the red palm weevil (Rhynchophorus ferrugineus).</title>
        <authorList>
            <person name="Jia S."/>
            <person name="Zhang X."/>
            <person name="Zhang G."/>
            <person name="Yin A."/>
            <person name="Zhang S."/>
            <person name="Li F."/>
            <person name="Wang L."/>
            <person name="Zhao D."/>
            <person name="Yun Q."/>
            <person name="Tala"/>
            <person name="Wang J."/>
            <person name="Sun G."/>
            <person name="Baabdullah M."/>
            <person name="Yu X."/>
            <person name="Hu S."/>
            <person name="Al-Mssallem I.S."/>
            <person name="Yu J."/>
        </authorList>
    </citation>
    <scope>NUCLEOTIDE SEQUENCE</scope>
</reference>
<dbReference type="InterPro" id="IPR048458">
    <property type="entry name" value="MalQ_N"/>
</dbReference>
<feature type="non-terminal residue" evidence="2">
    <location>
        <position position="86"/>
    </location>
</feature>
<evidence type="ECO:0000259" key="1">
    <source>
        <dbReference type="Pfam" id="PF21226"/>
    </source>
</evidence>
<accession>A0A060CH69</accession>
<dbReference type="EMBL" id="KF124796">
    <property type="protein sequence ID" value="AIA92116.1"/>
    <property type="molecule type" value="Genomic_DNA"/>
</dbReference>
<dbReference type="Pfam" id="PF21226">
    <property type="entry name" value="MalQ_N"/>
    <property type="match status" value="1"/>
</dbReference>
<feature type="domain" description="MalQ N-terminal beta-sandwich" evidence="1">
    <location>
        <begin position="2"/>
        <end position="38"/>
    </location>
</feature>